<name>A0AAV9X773_9PEZI</name>
<sequence>MSATRVLASRGRPAILKQTSIAVQNARHIHDITITRTGKPIYRQGGGRSSLGGNRSPPFRIIPSRQLTL</sequence>
<protein>
    <submittedName>
        <fullName evidence="2">Uncharacterized protein</fullName>
    </submittedName>
</protein>
<dbReference type="Proteomes" id="UP001365542">
    <property type="component" value="Unassembled WGS sequence"/>
</dbReference>
<evidence type="ECO:0000256" key="1">
    <source>
        <dbReference type="SAM" id="MobiDB-lite"/>
    </source>
</evidence>
<proteinExistence type="predicted"/>
<dbReference type="EMBL" id="JAVHJO010000008">
    <property type="protein sequence ID" value="KAK6537925.1"/>
    <property type="molecule type" value="Genomic_DNA"/>
</dbReference>
<gene>
    <name evidence="2" type="ORF">TWF694_010821</name>
</gene>
<evidence type="ECO:0000313" key="3">
    <source>
        <dbReference type="Proteomes" id="UP001365542"/>
    </source>
</evidence>
<reference evidence="2 3" key="1">
    <citation type="submission" date="2019-10" db="EMBL/GenBank/DDBJ databases">
        <authorList>
            <person name="Palmer J.M."/>
        </authorList>
    </citation>
    <scope>NUCLEOTIDE SEQUENCE [LARGE SCALE GENOMIC DNA]</scope>
    <source>
        <strain evidence="2 3">TWF694</strain>
    </source>
</reference>
<evidence type="ECO:0000313" key="2">
    <source>
        <dbReference type="EMBL" id="KAK6537925.1"/>
    </source>
</evidence>
<dbReference type="AlphaFoldDB" id="A0AAV9X773"/>
<keyword evidence="3" id="KW-1185">Reference proteome</keyword>
<feature type="region of interest" description="Disordered" evidence="1">
    <location>
        <begin position="39"/>
        <end position="69"/>
    </location>
</feature>
<comment type="caution">
    <text evidence="2">The sequence shown here is derived from an EMBL/GenBank/DDBJ whole genome shotgun (WGS) entry which is preliminary data.</text>
</comment>
<organism evidence="2 3">
    <name type="scientific">Orbilia ellipsospora</name>
    <dbReference type="NCBI Taxonomy" id="2528407"/>
    <lineage>
        <taxon>Eukaryota</taxon>
        <taxon>Fungi</taxon>
        <taxon>Dikarya</taxon>
        <taxon>Ascomycota</taxon>
        <taxon>Pezizomycotina</taxon>
        <taxon>Orbiliomycetes</taxon>
        <taxon>Orbiliales</taxon>
        <taxon>Orbiliaceae</taxon>
        <taxon>Orbilia</taxon>
    </lineage>
</organism>
<accession>A0AAV9X773</accession>